<keyword evidence="1" id="KW-1133">Transmembrane helix</keyword>
<dbReference type="Proteomes" id="UP000315724">
    <property type="component" value="Chromosome"/>
</dbReference>
<feature type="transmembrane region" description="Helical" evidence="1">
    <location>
        <begin position="60"/>
        <end position="82"/>
    </location>
</feature>
<evidence type="ECO:0000256" key="1">
    <source>
        <dbReference type="SAM" id="Phobius"/>
    </source>
</evidence>
<name>A0A517QKN2_9PLAN</name>
<dbReference type="AlphaFoldDB" id="A0A517QKN2"/>
<dbReference type="KEGG" id="tpol:Mal48_14440"/>
<dbReference type="RefSeq" id="WP_145197325.1">
    <property type="nucleotide sequence ID" value="NZ_CP036267.1"/>
</dbReference>
<protein>
    <submittedName>
        <fullName evidence="2">Uncharacterized protein</fullName>
    </submittedName>
</protein>
<feature type="transmembrane region" description="Helical" evidence="1">
    <location>
        <begin position="6"/>
        <end position="28"/>
    </location>
</feature>
<keyword evidence="1" id="KW-0812">Transmembrane</keyword>
<organism evidence="2 3">
    <name type="scientific">Thalassoglobus polymorphus</name>
    <dbReference type="NCBI Taxonomy" id="2527994"/>
    <lineage>
        <taxon>Bacteria</taxon>
        <taxon>Pseudomonadati</taxon>
        <taxon>Planctomycetota</taxon>
        <taxon>Planctomycetia</taxon>
        <taxon>Planctomycetales</taxon>
        <taxon>Planctomycetaceae</taxon>
        <taxon>Thalassoglobus</taxon>
    </lineage>
</organism>
<keyword evidence="3" id="KW-1185">Reference proteome</keyword>
<reference evidence="2 3" key="1">
    <citation type="submission" date="2019-02" db="EMBL/GenBank/DDBJ databases">
        <title>Deep-cultivation of Planctomycetes and their phenomic and genomic characterization uncovers novel biology.</title>
        <authorList>
            <person name="Wiegand S."/>
            <person name="Jogler M."/>
            <person name="Boedeker C."/>
            <person name="Pinto D."/>
            <person name="Vollmers J."/>
            <person name="Rivas-Marin E."/>
            <person name="Kohn T."/>
            <person name="Peeters S.H."/>
            <person name="Heuer A."/>
            <person name="Rast P."/>
            <person name="Oberbeckmann S."/>
            <person name="Bunk B."/>
            <person name="Jeske O."/>
            <person name="Meyerdierks A."/>
            <person name="Storesund J.E."/>
            <person name="Kallscheuer N."/>
            <person name="Luecker S."/>
            <person name="Lage O.M."/>
            <person name="Pohl T."/>
            <person name="Merkel B.J."/>
            <person name="Hornburger P."/>
            <person name="Mueller R.-W."/>
            <person name="Bruemmer F."/>
            <person name="Labrenz M."/>
            <person name="Spormann A.M."/>
            <person name="Op den Camp H."/>
            <person name="Overmann J."/>
            <person name="Amann R."/>
            <person name="Jetten M.S.M."/>
            <person name="Mascher T."/>
            <person name="Medema M.H."/>
            <person name="Devos D.P."/>
            <person name="Kaster A.-K."/>
            <person name="Ovreas L."/>
            <person name="Rohde M."/>
            <person name="Galperin M.Y."/>
            <person name="Jogler C."/>
        </authorList>
    </citation>
    <scope>NUCLEOTIDE SEQUENCE [LARGE SCALE GENOMIC DNA]</scope>
    <source>
        <strain evidence="2 3">Mal48</strain>
    </source>
</reference>
<evidence type="ECO:0000313" key="2">
    <source>
        <dbReference type="EMBL" id="QDT32202.1"/>
    </source>
</evidence>
<evidence type="ECO:0000313" key="3">
    <source>
        <dbReference type="Proteomes" id="UP000315724"/>
    </source>
</evidence>
<proteinExistence type="predicted"/>
<sequence length="105" mass="12006">MATYTVYTLIYLLILGVTWIGPRLFGLLGMFASHILTVFIWSTCSVALAEFGLGVEYEGIFTFIELLIQSFLINLLLCPVAIHAMFRWRRLSPISPLFDHEKQVH</sequence>
<feature type="transmembrane region" description="Helical" evidence="1">
    <location>
        <begin position="35"/>
        <end position="54"/>
    </location>
</feature>
<dbReference type="EMBL" id="CP036267">
    <property type="protein sequence ID" value="QDT32202.1"/>
    <property type="molecule type" value="Genomic_DNA"/>
</dbReference>
<keyword evidence="1" id="KW-0472">Membrane</keyword>
<accession>A0A517QKN2</accession>
<gene>
    <name evidence="2" type="ORF">Mal48_14440</name>
</gene>